<evidence type="ECO:0000313" key="2">
    <source>
        <dbReference type="Proteomes" id="UP000005289"/>
    </source>
</evidence>
<dbReference type="KEGG" id="tti:THITH_16785"/>
<keyword evidence="2" id="KW-1185">Reference proteome</keyword>
<dbReference type="AlphaFoldDB" id="W0DTW0"/>
<dbReference type="Proteomes" id="UP000005289">
    <property type="component" value="Chromosome"/>
</dbReference>
<protein>
    <submittedName>
        <fullName evidence="1">Uncharacterized protein</fullName>
    </submittedName>
</protein>
<dbReference type="EMBL" id="CP007029">
    <property type="protein sequence ID" value="AHF00311.1"/>
    <property type="molecule type" value="Genomic_DNA"/>
</dbReference>
<proteinExistence type="predicted"/>
<reference evidence="1 2" key="1">
    <citation type="submission" date="2013-12" db="EMBL/GenBank/DDBJ databases">
        <authorList>
            <consortium name="DOE Joint Genome Institute"/>
            <person name="Muyzer G."/>
            <person name="Huntemann M."/>
            <person name="Han J."/>
            <person name="Chen A."/>
            <person name="Kyrpides N."/>
            <person name="Mavromatis K."/>
            <person name="Markowitz V."/>
            <person name="Palaniappan K."/>
            <person name="Ivanova N."/>
            <person name="Schaumberg A."/>
            <person name="Pati A."/>
            <person name="Liolios K."/>
            <person name="Nordberg H.P."/>
            <person name="Cantor M.N."/>
            <person name="Hua S.X."/>
            <person name="Woyke T."/>
        </authorList>
    </citation>
    <scope>NUCLEOTIDE SEQUENCE [LARGE SCALE GENOMIC DNA]</scope>
    <source>
        <strain evidence="1 2">ARh 1</strain>
    </source>
</reference>
<accession>W0DTW0</accession>
<organism evidence="1 2">
    <name type="scientific">Thioalkalivibrio paradoxus ARh 1</name>
    <dbReference type="NCBI Taxonomy" id="713585"/>
    <lineage>
        <taxon>Bacteria</taxon>
        <taxon>Pseudomonadati</taxon>
        <taxon>Pseudomonadota</taxon>
        <taxon>Gammaproteobacteria</taxon>
        <taxon>Chromatiales</taxon>
        <taxon>Ectothiorhodospiraceae</taxon>
        <taxon>Thioalkalivibrio</taxon>
    </lineage>
</organism>
<name>W0DTW0_9GAMM</name>
<evidence type="ECO:0000313" key="1">
    <source>
        <dbReference type="EMBL" id="AHF00311.1"/>
    </source>
</evidence>
<sequence>MQLEAQENGLDSDVVAHPDVLIARDFIPEAVSSETHTVSALAAGN</sequence>
<dbReference type="HOGENOM" id="CLU_3206438_0_0_6"/>
<gene>
    <name evidence="1" type="ORF">THITH_16785</name>
</gene>